<dbReference type="SUPFAM" id="SSF56219">
    <property type="entry name" value="DNase I-like"/>
    <property type="match status" value="1"/>
</dbReference>
<evidence type="ECO:0000313" key="3">
    <source>
        <dbReference type="EMBL" id="GAB0208489.1"/>
    </source>
</evidence>
<dbReference type="Pfam" id="PF00665">
    <property type="entry name" value="rve"/>
    <property type="match status" value="1"/>
</dbReference>
<evidence type="ECO:0000259" key="2">
    <source>
        <dbReference type="PROSITE" id="PS50994"/>
    </source>
</evidence>
<comment type="caution">
    <text evidence="3">The sequence shown here is derived from an EMBL/GenBank/DDBJ whole genome shotgun (WGS) entry which is preliminary data.</text>
</comment>
<dbReference type="AlphaFoldDB" id="A0ABC9YFX4"/>
<gene>
    <name evidence="3" type="ORF">GRJ2_003314600</name>
</gene>
<dbReference type="InterPro" id="IPR012337">
    <property type="entry name" value="RNaseH-like_sf"/>
</dbReference>
<dbReference type="SUPFAM" id="SSF53098">
    <property type="entry name" value="Ribonuclease H-like"/>
    <property type="match status" value="1"/>
</dbReference>
<organism evidence="3 4">
    <name type="scientific">Grus japonensis</name>
    <name type="common">Japanese crane</name>
    <name type="synonym">Red-crowned crane</name>
    <dbReference type="NCBI Taxonomy" id="30415"/>
    <lineage>
        <taxon>Eukaryota</taxon>
        <taxon>Metazoa</taxon>
        <taxon>Chordata</taxon>
        <taxon>Craniata</taxon>
        <taxon>Vertebrata</taxon>
        <taxon>Euteleostomi</taxon>
        <taxon>Archelosauria</taxon>
        <taxon>Archosauria</taxon>
        <taxon>Dinosauria</taxon>
        <taxon>Saurischia</taxon>
        <taxon>Theropoda</taxon>
        <taxon>Coelurosauria</taxon>
        <taxon>Aves</taxon>
        <taxon>Neognathae</taxon>
        <taxon>Neoaves</taxon>
        <taxon>Gruiformes</taxon>
        <taxon>Gruidae</taxon>
        <taxon>Grus</taxon>
    </lineage>
</organism>
<dbReference type="InterPro" id="IPR001584">
    <property type="entry name" value="Integrase_cat-core"/>
</dbReference>
<feature type="domain" description="Integrase catalytic" evidence="2">
    <location>
        <begin position="1"/>
        <end position="81"/>
    </location>
</feature>
<name>A0ABC9YFX4_GRUJA</name>
<dbReference type="InterPro" id="IPR036691">
    <property type="entry name" value="Endo/exonu/phosph_ase_sf"/>
</dbReference>
<dbReference type="InterPro" id="IPR036397">
    <property type="entry name" value="RNaseH_sf"/>
</dbReference>
<keyword evidence="4" id="KW-1185">Reference proteome</keyword>
<dbReference type="Gene3D" id="3.30.420.10">
    <property type="entry name" value="Ribonuclease H-like superfamily/Ribonuclease H"/>
    <property type="match status" value="1"/>
</dbReference>
<dbReference type="PANTHER" id="PTHR33332">
    <property type="entry name" value="REVERSE TRANSCRIPTASE DOMAIN-CONTAINING PROTEIN"/>
    <property type="match status" value="1"/>
</dbReference>
<accession>A0ABC9YFX4</accession>
<dbReference type="Proteomes" id="UP001623348">
    <property type="component" value="Unassembled WGS sequence"/>
</dbReference>
<dbReference type="PROSITE" id="PS50994">
    <property type="entry name" value="INTEGRASE"/>
    <property type="match status" value="1"/>
</dbReference>
<sequence>MVEATTGWLETYPVPHATARNTILGLEKQVLWRHGTPERIESDNGTHFQDNLIDSWAKEHGIEWVYHIPYHAPASGKIESMGNKQEQLEAIVQRENYDIVAIREIWWDDLHNWAAVMDGYKLFRRDRQGRRGGGVALYVREYFDCLELHYADVLVLAGIELISQGARTDVCWKYNTAEKKQSRRFLECVEDNFLTQLVTHSVDEGKAVDVVYLDFSKAFDTVSHNILLEKLTAHVLDMYTSAAKKTRENVGPPLNEIESSPEEKDLGILVDEKLDMSRQCVLAAQKANRILGCIKCVQQVQGGDSTPLLHSDTKVSEGGGGGAPGTRAEIPLQPMVKTMVKQAVPLQPMEDDGEQRFHLQPMEDPTLEQVEAPKGDCDPMERGAHAGADLLAGLVTP</sequence>
<reference evidence="3 4" key="1">
    <citation type="submission" date="2024-06" db="EMBL/GenBank/DDBJ databases">
        <title>The draft genome of Grus japonensis, version 3.</title>
        <authorList>
            <person name="Nabeshima K."/>
            <person name="Suzuki S."/>
            <person name="Onuma M."/>
        </authorList>
    </citation>
    <scope>NUCLEOTIDE SEQUENCE [LARGE SCALE GENOMIC DNA]</scope>
    <source>
        <strain evidence="3 4">451A</strain>
    </source>
</reference>
<evidence type="ECO:0000313" key="4">
    <source>
        <dbReference type="Proteomes" id="UP001623348"/>
    </source>
</evidence>
<evidence type="ECO:0000256" key="1">
    <source>
        <dbReference type="SAM" id="MobiDB-lite"/>
    </source>
</evidence>
<dbReference type="EMBL" id="BAAFJT010000263">
    <property type="protein sequence ID" value="GAB0208489.1"/>
    <property type="molecule type" value="Genomic_DNA"/>
</dbReference>
<protein>
    <recommendedName>
        <fullName evidence="2">Integrase catalytic domain-containing protein</fullName>
    </recommendedName>
</protein>
<feature type="region of interest" description="Disordered" evidence="1">
    <location>
        <begin position="305"/>
        <end position="327"/>
    </location>
</feature>
<proteinExistence type="predicted"/>